<dbReference type="PANTHER" id="PTHR30367:SF12">
    <property type="entry name" value="P-HYDROXYBENZOIC ACID EFFLUX PUMP SUBUNIT AAEA"/>
    <property type="match status" value="1"/>
</dbReference>
<keyword evidence="3 6" id="KW-1133">Transmembrane helix</keyword>
<feature type="domain" description="p-hydroxybenzoic acid efflux pump subunit AaeA-like beta-barrel" evidence="8">
    <location>
        <begin position="190"/>
        <end position="286"/>
    </location>
</feature>
<evidence type="ECO:0000259" key="7">
    <source>
        <dbReference type="Pfam" id="PF25878"/>
    </source>
</evidence>
<evidence type="ECO:0000256" key="4">
    <source>
        <dbReference type="ARBA" id="ARBA00023136"/>
    </source>
</evidence>
<evidence type="ECO:0000256" key="1">
    <source>
        <dbReference type="ARBA" id="ARBA00009477"/>
    </source>
</evidence>
<comment type="similarity">
    <text evidence="1">Belongs to the membrane fusion protein (MFP) (TC 8.A.1) family.</text>
</comment>
<evidence type="ECO:0000256" key="3">
    <source>
        <dbReference type="ARBA" id="ARBA00022989"/>
    </source>
</evidence>
<evidence type="ECO:0000256" key="6">
    <source>
        <dbReference type="SAM" id="Phobius"/>
    </source>
</evidence>
<keyword evidence="4 6" id="KW-0472">Membrane</keyword>
<dbReference type="Gene3D" id="1.10.287.470">
    <property type="entry name" value="Helix hairpin bin"/>
    <property type="match status" value="1"/>
</dbReference>
<reference evidence="9 10" key="1">
    <citation type="submission" date="2017-06" db="EMBL/GenBank/DDBJ databases">
        <authorList>
            <person name="Kim H.J."/>
            <person name="Triplett B.A."/>
        </authorList>
    </citation>
    <scope>NUCLEOTIDE SEQUENCE [LARGE SCALE GENOMIC DNA]</scope>
    <source>
        <strain evidence="9 10">B29T1</strain>
    </source>
</reference>
<dbReference type="PANTHER" id="PTHR30367">
    <property type="entry name" value="P-HYDROXYBENZOIC ACID EFFLUX PUMP SUBUNIT AAEA-RELATED"/>
    <property type="match status" value="1"/>
</dbReference>
<dbReference type="InterPro" id="IPR050393">
    <property type="entry name" value="MFP_Efflux_Pump"/>
</dbReference>
<feature type="domain" description="p-hydroxybenzoic acid efflux pump subunit AaeA alpha-helical hairpin" evidence="7">
    <location>
        <begin position="81"/>
        <end position="153"/>
    </location>
</feature>
<evidence type="ECO:0000313" key="9">
    <source>
        <dbReference type="EMBL" id="SNB78313.1"/>
    </source>
</evidence>
<sequence>MKVLATLLVRLLVTICVVAVAVLVGWQLWVYYMEDPWTRDGRVRADVVQIAPDVSGLVTSVAVVDNQIVQKGQALFTIDQARFELALREANATVEAKEATMEQARRDASRYQRLDTNAVSQSSREQAESQYLTAKADYDQAVADRDTAKLNLDRTVVTAPVNGIVTNFGLRPGTYVSAGRGVFAVIDRDSYYVNGYFEETKLERINIGDPVSIHLMGSSVDMRGRVESIASGIVDRERSDSADLLADVNPTFSWVRLAQRIPVRVRLEDVPPEVKLVAGRTVTVTVLENEAPRGQTAVPGPAPRN</sequence>
<evidence type="ECO:0000256" key="2">
    <source>
        <dbReference type="ARBA" id="ARBA00022692"/>
    </source>
</evidence>
<feature type="compositionally biased region" description="Basic and acidic residues" evidence="5">
    <location>
        <begin position="98"/>
        <end position="113"/>
    </location>
</feature>
<dbReference type="Gene3D" id="2.40.50.100">
    <property type="match status" value="1"/>
</dbReference>
<dbReference type="Pfam" id="PF25878">
    <property type="entry name" value="HH_AAEA_pHBA"/>
    <property type="match status" value="1"/>
</dbReference>
<protein>
    <submittedName>
        <fullName evidence="9">RND family efflux transporter, MFP subunit</fullName>
    </submittedName>
</protein>
<dbReference type="Proteomes" id="UP000197065">
    <property type="component" value="Unassembled WGS sequence"/>
</dbReference>
<dbReference type="Gene3D" id="2.40.30.170">
    <property type="match status" value="1"/>
</dbReference>
<dbReference type="Pfam" id="PF25963">
    <property type="entry name" value="Beta-barrel_AAEA"/>
    <property type="match status" value="1"/>
</dbReference>
<evidence type="ECO:0000313" key="10">
    <source>
        <dbReference type="Proteomes" id="UP000197065"/>
    </source>
</evidence>
<name>A0A212S040_9PROT</name>
<evidence type="ECO:0000259" key="8">
    <source>
        <dbReference type="Pfam" id="PF25963"/>
    </source>
</evidence>
<feature type="transmembrane region" description="Helical" evidence="6">
    <location>
        <begin position="7"/>
        <end position="29"/>
    </location>
</feature>
<dbReference type="InterPro" id="IPR006143">
    <property type="entry name" value="RND_pump_MFP"/>
</dbReference>
<feature type="compositionally biased region" description="Polar residues" evidence="5">
    <location>
        <begin position="114"/>
        <end position="126"/>
    </location>
</feature>
<dbReference type="NCBIfam" id="TIGR01730">
    <property type="entry name" value="RND_mfp"/>
    <property type="match status" value="1"/>
</dbReference>
<dbReference type="OrthoDB" id="9811754at2"/>
<dbReference type="GO" id="GO:0016020">
    <property type="term" value="C:membrane"/>
    <property type="evidence" value="ECO:0007669"/>
    <property type="project" value="InterPro"/>
</dbReference>
<dbReference type="RefSeq" id="WP_088562856.1">
    <property type="nucleotide sequence ID" value="NZ_FYEH01000018.1"/>
</dbReference>
<dbReference type="EMBL" id="FYEH01000018">
    <property type="protein sequence ID" value="SNB78313.1"/>
    <property type="molecule type" value="Genomic_DNA"/>
</dbReference>
<dbReference type="InterPro" id="IPR058632">
    <property type="entry name" value="HH_AaeA"/>
</dbReference>
<proteinExistence type="inferred from homology"/>
<gene>
    <name evidence="9" type="ORF">SAMN07250955_11839</name>
</gene>
<evidence type="ECO:0000256" key="5">
    <source>
        <dbReference type="SAM" id="MobiDB-lite"/>
    </source>
</evidence>
<keyword evidence="2 6" id="KW-0812">Transmembrane</keyword>
<feature type="region of interest" description="Disordered" evidence="5">
    <location>
        <begin position="98"/>
        <end position="126"/>
    </location>
</feature>
<dbReference type="GO" id="GO:0022857">
    <property type="term" value="F:transmembrane transporter activity"/>
    <property type="evidence" value="ECO:0007669"/>
    <property type="project" value="InterPro"/>
</dbReference>
<dbReference type="AlphaFoldDB" id="A0A212S040"/>
<keyword evidence="10" id="KW-1185">Reference proteome</keyword>
<dbReference type="SUPFAM" id="SSF111369">
    <property type="entry name" value="HlyD-like secretion proteins"/>
    <property type="match status" value="1"/>
</dbReference>
<accession>A0A212S040</accession>
<dbReference type="InterPro" id="IPR058634">
    <property type="entry name" value="AaeA-lik-b-barrel"/>
</dbReference>
<organism evidence="9 10">
    <name type="scientific">Arboricoccus pini</name>
    <dbReference type="NCBI Taxonomy" id="1963835"/>
    <lineage>
        <taxon>Bacteria</taxon>
        <taxon>Pseudomonadati</taxon>
        <taxon>Pseudomonadota</taxon>
        <taxon>Alphaproteobacteria</taxon>
        <taxon>Geminicoccales</taxon>
        <taxon>Geminicoccaceae</taxon>
        <taxon>Arboricoccus</taxon>
    </lineage>
</organism>